<dbReference type="PRINTS" id="PR00056">
    <property type="entry name" value="HSFDOMAIN"/>
</dbReference>
<evidence type="ECO:0000313" key="9">
    <source>
        <dbReference type="Proteomes" id="UP001164743"/>
    </source>
</evidence>
<sequence>MSPPNLEAATRVSASPAFGHVHMTWLTAGSDRSAGLWAEKDLNDEAFAFLSTSRAHSAVLALAVKISGKGAGRSTAHFDRRPSGLSGIPEFRALIRNSLFAYVTQAASLPGGSTTPQSRILKAHDASHSYEYNDGVESNQSYSHHHSVNLENNAPSQHSQHSPQTRSPSLSIPRNVNSHQSVIQSPNPAESGDHPPHYPFHSTVPVSHSPYSHHVHNQSTQYYHRQDNADYITSPNAQPMPLSSGLPYISKMSQMPPTSRRHNLPVSSHELLPIASRSRLESPGLSTRYGQMTLIKSDSPDALDISRPPKPEPSATPQCTAFISKLYHLCGHEEYRPYIRWNGPGDAFVLAHANTEFATMILPKFFRHSNVSSFIRQLNLYNFTRLNTIKLLDQVDNVQTNSSTSSFSGFSHPHFRRGDENSLSLIKPKPNKNKVARKAIKCATSTEDKGGKCVLTQMYKHVLRFICNIWKEAKVFLWFVARCSECLLNPVSKSLTSV</sequence>
<dbReference type="SMART" id="SM00415">
    <property type="entry name" value="HSF"/>
    <property type="match status" value="1"/>
</dbReference>
<dbReference type="InterPro" id="IPR000232">
    <property type="entry name" value="HSF_DNA-bd"/>
</dbReference>
<protein>
    <recommendedName>
        <fullName evidence="7">HSF-type DNA-binding domain-containing protein</fullName>
    </recommendedName>
</protein>
<feature type="region of interest" description="Disordered" evidence="6">
    <location>
        <begin position="131"/>
        <end position="215"/>
    </location>
</feature>
<feature type="compositionally biased region" description="Low complexity" evidence="6">
    <location>
        <begin position="201"/>
        <end position="210"/>
    </location>
</feature>
<proteinExistence type="inferred from homology"/>
<evidence type="ECO:0000256" key="3">
    <source>
        <dbReference type="ARBA" id="ARBA00023125"/>
    </source>
</evidence>
<evidence type="ECO:0000256" key="2">
    <source>
        <dbReference type="ARBA" id="ARBA00006403"/>
    </source>
</evidence>
<dbReference type="PANTHER" id="PTHR10015">
    <property type="entry name" value="HEAT SHOCK TRANSCRIPTION FACTOR"/>
    <property type="match status" value="1"/>
</dbReference>
<reference evidence="8" key="1">
    <citation type="submission" date="2022-10" db="EMBL/GenBank/DDBJ databases">
        <title>Puccinia triticina Genome sequencing and assembly.</title>
        <authorList>
            <person name="Li C."/>
        </authorList>
    </citation>
    <scope>NUCLEOTIDE SEQUENCE</scope>
    <source>
        <strain evidence="8">Pt15</strain>
    </source>
</reference>
<dbReference type="PANTHER" id="PTHR10015:SF427">
    <property type="entry name" value="HEAT SHOCK FACTOR PROTEIN"/>
    <property type="match status" value="1"/>
</dbReference>
<dbReference type="GeneID" id="77806747"/>
<dbReference type="InterPro" id="IPR036390">
    <property type="entry name" value="WH_DNA-bd_sf"/>
</dbReference>
<organism evidence="8 9">
    <name type="scientific">Puccinia triticina</name>
    <dbReference type="NCBI Taxonomy" id="208348"/>
    <lineage>
        <taxon>Eukaryota</taxon>
        <taxon>Fungi</taxon>
        <taxon>Dikarya</taxon>
        <taxon>Basidiomycota</taxon>
        <taxon>Pucciniomycotina</taxon>
        <taxon>Pucciniomycetes</taxon>
        <taxon>Pucciniales</taxon>
        <taxon>Pucciniaceae</taxon>
        <taxon>Puccinia</taxon>
    </lineage>
</organism>
<gene>
    <name evidence="8" type="ORF">PtA15_1A789</name>
</gene>
<evidence type="ECO:0000256" key="5">
    <source>
        <dbReference type="RuleBase" id="RU004020"/>
    </source>
</evidence>
<dbReference type="Pfam" id="PF00447">
    <property type="entry name" value="HSF_DNA-bind"/>
    <property type="match status" value="1"/>
</dbReference>
<comment type="similarity">
    <text evidence="2 5">Belongs to the HSF family.</text>
</comment>
<comment type="subcellular location">
    <subcellularLocation>
        <location evidence="1">Nucleus</location>
    </subcellularLocation>
</comment>
<dbReference type="SUPFAM" id="SSF46785">
    <property type="entry name" value="Winged helix' DNA-binding domain"/>
    <property type="match status" value="1"/>
</dbReference>
<dbReference type="Proteomes" id="UP001164743">
    <property type="component" value="Chromosome 1A"/>
</dbReference>
<evidence type="ECO:0000259" key="7">
    <source>
        <dbReference type="SMART" id="SM00415"/>
    </source>
</evidence>
<dbReference type="Gene3D" id="1.10.10.10">
    <property type="entry name" value="Winged helix-like DNA-binding domain superfamily/Winged helix DNA-binding domain"/>
    <property type="match status" value="1"/>
</dbReference>
<dbReference type="EMBL" id="CP110421">
    <property type="protein sequence ID" value="WAQ81448.1"/>
    <property type="molecule type" value="Genomic_DNA"/>
</dbReference>
<keyword evidence="9" id="KW-1185">Reference proteome</keyword>
<keyword evidence="3" id="KW-0238">DNA-binding</keyword>
<evidence type="ECO:0000256" key="1">
    <source>
        <dbReference type="ARBA" id="ARBA00004123"/>
    </source>
</evidence>
<accession>A0ABY7CAN2</accession>
<dbReference type="InterPro" id="IPR036388">
    <property type="entry name" value="WH-like_DNA-bd_sf"/>
</dbReference>
<feature type="domain" description="HSF-type DNA-binding" evidence="7">
    <location>
        <begin position="318"/>
        <end position="429"/>
    </location>
</feature>
<feature type="compositionally biased region" description="Polar residues" evidence="6">
    <location>
        <begin position="149"/>
        <end position="188"/>
    </location>
</feature>
<evidence type="ECO:0000256" key="4">
    <source>
        <dbReference type="ARBA" id="ARBA00023242"/>
    </source>
</evidence>
<dbReference type="RefSeq" id="XP_053017003.1">
    <property type="nucleotide sequence ID" value="XM_053165852.1"/>
</dbReference>
<evidence type="ECO:0000313" key="8">
    <source>
        <dbReference type="EMBL" id="WAQ81448.1"/>
    </source>
</evidence>
<name>A0ABY7CAN2_9BASI</name>
<evidence type="ECO:0000256" key="6">
    <source>
        <dbReference type="SAM" id="MobiDB-lite"/>
    </source>
</evidence>
<keyword evidence="4" id="KW-0539">Nucleus</keyword>